<reference evidence="14 15" key="1">
    <citation type="submission" date="2018-10" db="EMBL/GenBank/DDBJ databases">
        <authorList>
            <person name="Zhang X."/>
        </authorList>
    </citation>
    <scope>NUCLEOTIDE SEQUENCE [LARGE SCALE GENOMIC DNA]</scope>
    <source>
        <strain evidence="14 15">SK-G1</strain>
    </source>
</reference>
<keyword evidence="15" id="KW-1185">Reference proteome</keyword>
<keyword evidence="2" id="KW-0479">Metal-binding</keyword>
<evidence type="ECO:0000256" key="7">
    <source>
        <dbReference type="ARBA" id="ARBA00032722"/>
    </source>
</evidence>
<dbReference type="GO" id="GO:0006210">
    <property type="term" value="P:thymine catabolic process"/>
    <property type="evidence" value="ECO:0007669"/>
    <property type="project" value="TreeGrafter"/>
</dbReference>
<comment type="catalytic activity">
    <reaction evidence="9">
        <text>5,6-dihydrouracil + NAD(+) = uracil + NADH + H(+)</text>
        <dbReference type="Rhea" id="RHEA:20189"/>
        <dbReference type="ChEBI" id="CHEBI:15378"/>
        <dbReference type="ChEBI" id="CHEBI:15901"/>
        <dbReference type="ChEBI" id="CHEBI:17568"/>
        <dbReference type="ChEBI" id="CHEBI:57540"/>
        <dbReference type="ChEBI" id="CHEBI:57945"/>
        <dbReference type="EC" id="1.3.1.1"/>
    </reaction>
</comment>
<accession>A0A3G2R2H8</accession>
<evidence type="ECO:0000256" key="3">
    <source>
        <dbReference type="ARBA" id="ARBA00023002"/>
    </source>
</evidence>
<dbReference type="PROSITE" id="PS51379">
    <property type="entry name" value="4FE4S_FER_2"/>
    <property type="match status" value="2"/>
</dbReference>
<evidence type="ECO:0000313" key="15">
    <source>
        <dbReference type="Proteomes" id="UP000280960"/>
    </source>
</evidence>
<keyword evidence="3" id="KW-0560">Oxidoreductase</keyword>
<dbReference type="PROSITE" id="PS00198">
    <property type="entry name" value="4FE4S_FER_1"/>
    <property type="match status" value="1"/>
</dbReference>
<dbReference type="Pfam" id="PF01180">
    <property type="entry name" value="DHO_dh"/>
    <property type="match status" value="1"/>
</dbReference>
<dbReference type="InterPro" id="IPR017896">
    <property type="entry name" value="4Fe4S_Fe-S-bd"/>
</dbReference>
<dbReference type="Pfam" id="PF14697">
    <property type="entry name" value="Fer4_21"/>
    <property type="match status" value="1"/>
</dbReference>
<dbReference type="SUPFAM" id="SSF51395">
    <property type="entry name" value="FMN-linked oxidoreductases"/>
    <property type="match status" value="1"/>
</dbReference>
<sequence length="389" mass="42786">MADISTTYLGLKLESPLIAASSGVTGTVERMKRAQEQGIGAVVVKSMFENSISRESPTPRFKIINRNLKSQRSFVFYSYEQASEFDIDRYVEEIYRAKKELSIPVIPSINCITDDGWKEYAKKLEEAGADALELNVSCPHGSIIFTGKDNVADEMIRITRMVRQTVQIPIAVKMSAQLTAPLIVAKGLQDAGTDGVVMFNRLVGLDIDIDEEKPILHGGYAGHGGPWAIHYPLRWISEASPVLNIDICGTSGVANYADVVKYILAGAKAVEFCTAIFLEGYMIIKEFNKGLGEWMDKKGYKSIEDFRGKVSGKAILGTNEIDRRHGKVALIDEQKCIACGKCEKVCLYDSVVPSGGKFKIKDTCDGCGMCVQVCPVKAIDMVKYSNDFT</sequence>
<dbReference type="GO" id="GO:0005737">
    <property type="term" value="C:cytoplasm"/>
    <property type="evidence" value="ECO:0007669"/>
    <property type="project" value="InterPro"/>
</dbReference>
<dbReference type="GO" id="GO:0050661">
    <property type="term" value="F:NADP binding"/>
    <property type="evidence" value="ECO:0007669"/>
    <property type="project" value="TreeGrafter"/>
</dbReference>
<comment type="subunit">
    <text evidence="11">Heterotetramer of 2 PreA and 2 PreT subunits.</text>
</comment>
<dbReference type="AlphaFoldDB" id="A0A3G2R2H8"/>
<keyword evidence="5" id="KW-0411">Iron-sulfur</keyword>
<dbReference type="GO" id="GO:0004159">
    <property type="term" value="F:dihydropyrimidine dehydrogenase (NAD+) activity"/>
    <property type="evidence" value="ECO:0007669"/>
    <property type="project" value="UniProtKB-EC"/>
</dbReference>
<evidence type="ECO:0000256" key="11">
    <source>
        <dbReference type="ARBA" id="ARBA00049714"/>
    </source>
</evidence>
<dbReference type="GO" id="GO:0051536">
    <property type="term" value="F:iron-sulfur cluster binding"/>
    <property type="evidence" value="ECO:0007669"/>
    <property type="project" value="UniProtKB-KW"/>
</dbReference>
<comment type="similarity">
    <text evidence="1">Belongs to the dihydropyrimidine dehydrogenase family.</text>
</comment>
<proteinExistence type="inferred from homology"/>
<name>A0A3G2R2H8_9FIRM</name>
<organism evidence="14 15">
    <name type="scientific">Biomaibacter acetigenes</name>
    <dbReference type="NCBI Taxonomy" id="2316383"/>
    <lineage>
        <taxon>Bacteria</taxon>
        <taxon>Bacillati</taxon>
        <taxon>Bacillota</taxon>
        <taxon>Clostridia</taxon>
        <taxon>Thermosediminibacterales</taxon>
        <taxon>Tepidanaerobacteraceae</taxon>
        <taxon>Biomaibacter</taxon>
    </lineage>
</organism>
<dbReference type="Gene3D" id="3.30.70.20">
    <property type="match status" value="1"/>
</dbReference>
<feature type="domain" description="4Fe-4S ferredoxin-type" evidence="13">
    <location>
        <begin position="327"/>
        <end position="355"/>
    </location>
</feature>
<evidence type="ECO:0000256" key="8">
    <source>
        <dbReference type="ARBA" id="ARBA00047685"/>
    </source>
</evidence>
<evidence type="ECO:0000259" key="13">
    <source>
        <dbReference type="PROSITE" id="PS51379"/>
    </source>
</evidence>
<evidence type="ECO:0000313" key="14">
    <source>
        <dbReference type="EMBL" id="AYO29549.1"/>
    </source>
</evidence>
<comment type="function">
    <text evidence="10">Involved in pyrimidine base degradation. Catalyzes physiologically the reduction of uracil to 5,6-dihydrouracil (DHU) by using NADH as a specific cosubstrate. It also catalyzes the reverse reaction and the reduction of thymine to 5,6-dihydrothymine (DHT).</text>
</comment>
<dbReference type="InterPro" id="IPR013785">
    <property type="entry name" value="Aldolase_TIM"/>
</dbReference>
<dbReference type="GO" id="GO:0002058">
    <property type="term" value="F:uracil binding"/>
    <property type="evidence" value="ECO:0007669"/>
    <property type="project" value="TreeGrafter"/>
</dbReference>
<evidence type="ECO:0000256" key="4">
    <source>
        <dbReference type="ARBA" id="ARBA00023004"/>
    </source>
</evidence>
<dbReference type="RefSeq" id="WP_122013956.1">
    <property type="nucleotide sequence ID" value="NZ_CP033169.1"/>
</dbReference>
<evidence type="ECO:0000256" key="5">
    <source>
        <dbReference type="ARBA" id="ARBA00023014"/>
    </source>
</evidence>
<dbReference type="Proteomes" id="UP000280960">
    <property type="component" value="Chromosome"/>
</dbReference>
<dbReference type="PANTHER" id="PTHR43073">
    <property type="entry name" value="DIHYDROPYRIMIDINE DEHYDROGENASE [NADP(+)]"/>
    <property type="match status" value="1"/>
</dbReference>
<dbReference type="GO" id="GO:0046872">
    <property type="term" value="F:metal ion binding"/>
    <property type="evidence" value="ECO:0007669"/>
    <property type="project" value="UniProtKB-KW"/>
</dbReference>
<dbReference type="SUPFAM" id="SSF54862">
    <property type="entry name" value="4Fe-4S ferredoxins"/>
    <property type="match status" value="1"/>
</dbReference>
<dbReference type="Gene3D" id="3.20.20.70">
    <property type="entry name" value="Aldolase class I"/>
    <property type="match status" value="1"/>
</dbReference>
<evidence type="ECO:0000256" key="1">
    <source>
        <dbReference type="ARBA" id="ARBA00010804"/>
    </source>
</evidence>
<dbReference type="PANTHER" id="PTHR43073:SF2">
    <property type="entry name" value="DIHYDROPYRIMIDINE DEHYDROGENASE [NADP(+)]"/>
    <property type="match status" value="1"/>
</dbReference>
<feature type="domain" description="4Fe-4S ferredoxin-type" evidence="13">
    <location>
        <begin position="356"/>
        <end position="384"/>
    </location>
</feature>
<protein>
    <recommendedName>
        <fullName evidence="12">dihydrouracil dehydrogenase (NAD(+))</fullName>
        <ecNumber evidence="12">1.3.1.1</ecNumber>
    </recommendedName>
    <alternativeName>
        <fullName evidence="7">Dihydrothymine dehydrogenase</fullName>
    </alternativeName>
    <alternativeName>
        <fullName evidence="6">Dihydrouracil dehydrogenase</fullName>
    </alternativeName>
</protein>
<dbReference type="InterPro" id="IPR017900">
    <property type="entry name" value="4Fe4S_Fe_S_CS"/>
</dbReference>
<evidence type="ECO:0000256" key="10">
    <source>
        <dbReference type="ARBA" id="ARBA00049578"/>
    </source>
</evidence>
<dbReference type="InterPro" id="IPR005720">
    <property type="entry name" value="Dihydroorotate_DH_cat"/>
</dbReference>
<dbReference type="EMBL" id="CP033169">
    <property type="protein sequence ID" value="AYO29549.1"/>
    <property type="molecule type" value="Genomic_DNA"/>
</dbReference>
<dbReference type="GO" id="GO:0006212">
    <property type="term" value="P:uracil catabolic process"/>
    <property type="evidence" value="ECO:0007669"/>
    <property type="project" value="TreeGrafter"/>
</dbReference>
<gene>
    <name evidence="14" type="ORF">D2962_02045</name>
</gene>
<dbReference type="KEGG" id="bacg:D2962_02045"/>
<comment type="catalytic activity">
    <reaction evidence="8">
        <text>5,6-dihydrothymine + NAD(+) = thymine + NADH + H(+)</text>
        <dbReference type="Rhea" id="RHEA:28791"/>
        <dbReference type="ChEBI" id="CHEBI:15378"/>
        <dbReference type="ChEBI" id="CHEBI:17821"/>
        <dbReference type="ChEBI" id="CHEBI:27468"/>
        <dbReference type="ChEBI" id="CHEBI:57540"/>
        <dbReference type="ChEBI" id="CHEBI:57945"/>
        <dbReference type="EC" id="1.3.1.1"/>
    </reaction>
</comment>
<evidence type="ECO:0000256" key="9">
    <source>
        <dbReference type="ARBA" id="ARBA00048792"/>
    </source>
</evidence>
<evidence type="ECO:0000256" key="2">
    <source>
        <dbReference type="ARBA" id="ARBA00022723"/>
    </source>
</evidence>
<keyword evidence="4" id="KW-0408">Iron</keyword>
<evidence type="ECO:0000256" key="12">
    <source>
        <dbReference type="ARBA" id="ARBA00049728"/>
    </source>
</evidence>
<dbReference type="EC" id="1.3.1.1" evidence="12"/>
<evidence type="ECO:0000256" key="6">
    <source>
        <dbReference type="ARBA" id="ARBA00030119"/>
    </source>
</evidence>